<name>A0A561D3F2_9BACI</name>
<dbReference type="Proteomes" id="UP000319671">
    <property type="component" value="Unassembled WGS sequence"/>
</dbReference>
<proteinExistence type="inferred from homology"/>
<comment type="similarity">
    <text evidence="1 3">Belongs to the D-isomer specific 2-hydroxyacid dehydrogenase family.</text>
</comment>
<keyword evidence="2 3" id="KW-0560">Oxidoreductase</keyword>
<evidence type="ECO:0000313" key="6">
    <source>
        <dbReference type="EMBL" id="TWD97638.1"/>
    </source>
</evidence>
<dbReference type="SUPFAM" id="SSF51735">
    <property type="entry name" value="NAD(P)-binding Rossmann-fold domains"/>
    <property type="match status" value="1"/>
</dbReference>
<dbReference type="InterPro" id="IPR036291">
    <property type="entry name" value="NAD(P)-bd_dom_sf"/>
</dbReference>
<evidence type="ECO:0000259" key="4">
    <source>
        <dbReference type="Pfam" id="PF00389"/>
    </source>
</evidence>
<dbReference type="CDD" id="cd05301">
    <property type="entry name" value="GDH"/>
    <property type="match status" value="1"/>
</dbReference>
<feature type="domain" description="D-isomer specific 2-hydroxyacid dehydrogenase NAD-binding" evidence="5">
    <location>
        <begin position="110"/>
        <end position="288"/>
    </location>
</feature>
<dbReference type="Gene3D" id="3.40.50.720">
    <property type="entry name" value="NAD(P)-binding Rossmann-like Domain"/>
    <property type="match status" value="2"/>
</dbReference>
<protein>
    <submittedName>
        <fullName evidence="6">Glyoxylate reductase</fullName>
    </submittedName>
</protein>
<dbReference type="PROSITE" id="PS00671">
    <property type="entry name" value="D_2_HYDROXYACID_DH_3"/>
    <property type="match status" value="1"/>
</dbReference>
<dbReference type="GO" id="GO:0016618">
    <property type="term" value="F:hydroxypyruvate reductase [NAD(P)H] activity"/>
    <property type="evidence" value="ECO:0007669"/>
    <property type="project" value="TreeGrafter"/>
</dbReference>
<dbReference type="InterPro" id="IPR029753">
    <property type="entry name" value="D-isomer_DH_CS"/>
</dbReference>
<dbReference type="Pfam" id="PF02826">
    <property type="entry name" value="2-Hacid_dh_C"/>
    <property type="match status" value="1"/>
</dbReference>
<dbReference type="PANTHER" id="PTHR10996:SF283">
    <property type="entry name" value="GLYOXYLATE_HYDROXYPYRUVATE REDUCTASE B"/>
    <property type="match status" value="1"/>
</dbReference>
<dbReference type="SUPFAM" id="SSF52283">
    <property type="entry name" value="Formate/glycerate dehydrogenase catalytic domain-like"/>
    <property type="match status" value="1"/>
</dbReference>
<dbReference type="InterPro" id="IPR006139">
    <property type="entry name" value="D-isomer_2_OHA_DH_cat_dom"/>
</dbReference>
<dbReference type="InterPro" id="IPR029752">
    <property type="entry name" value="D-isomer_DH_CS1"/>
</dbReference>
<keyword evidence="7" id="KW-1185">Reference proteome</keyword>
<dbReference type="PROSITE" id="PS00065">
    <property type="entry name" value="D_2_HYDROXYACID_DH_1"/>
    <property type="match status" value="1"/>
</dbReference>
<evidence type="ECO:0000313" key="7">
    <source>
        <dbReference type="Proteomes" id="UP000319671"/>
    </source>
</evidence>
<dbReference type="PANTHER" id="PTHR10996">
    <property type="entry name" value="2-HYDROXYACID DEHYDROGENASE-RELATED"/>
    <property type="match status" value="1"/>
</dbReference>
<dbReference type="FunFam" id="3.40.50.720:FF:000462">
    <property type="entry name" value="Glyoxylate reductase (NADP+)"/>
    <property type="match status" value="1"/>
</dbReference>
<evidence type="ECO:0000256" key="2">
    <source>
        <dbReference type="ARBA" id="ARBA00023002"/>
    </source>
</evidence>
<organism evidence="6 7">
    <name type="scientific">Neobacillus bataviensis</name>
    <dbReference type="NCBI Taxonomy" id="220685"/>
    <lineage>
        <taxon>Bacteria</taxon>
        <taxon>Bacillati</taxon>
        <taxon>Bacillota</taxon>
        <taxon>Bacilli</taxon>
        <taxon>Bacillales</taxon>
        <taxon>Bacillaceae</taxon>
        <taxon>Neobacillus</taxon>
    </lineage>
</organism>
<evidence type="ECO:0000256" key="1">
    <source>
        <dbReference type="ARBA" id="ARBA00005854"/>
    </source>
</evidence>
<dbReference type="Pfam" id="PF00389">
    <property type="entry name" value="2-Hacid_dh"/>
    <property type="match status" value="1"/>
</dbReference>
<dbReference type="InterPro" id="IPR006140">
    <property type="entry name" value="D-isomer_DH_NAD-bd"/>
</dbReference>
<feature type="domain" description="D-isomer specific 2-hydroxyacid dehydrogenase catalytic" evidence="4">
    <location>
        <begin position="5"/>
        <end position="320"/>
    </location>
</feature>
<dbReference type="GO" id="GO:0030267">
    <property type="term" value="F:glyoxylate reductase (NADPH) activity"/>
    <property type="evidence" value="ECO:0007669"/>
    <property type="project" value="TreeGrafter"/>
</dbReference>
<accession>A0A561D3F2</accession>
<evidence type="ECO:0000256" key="3">
    <source>
        <dbReference type="RuleBase" id="RU003719"/>
    </source>
</evidence>
<gene>
    <name evidence="6" type="ORF">FB550_110247</name>
</gene>
<sequence length="329" mass="36344">MKPYVYITRKLPDALVNPLKEKYNVHMWKHDDIPVPRDILMEEAKKADALFTVLADSIDESVLAEGKNLKVVANLAVGFNNIDLKTASEKGIAICNTPDVLTDTTADLTFGLLMAAARRIVEAAEFVKEGKWQAWSPFLLAGQDIHHKTLGIVGMGRIGETVAKRATGFDMNILYFNRTRKPEAEEQLGVTYASFDDLVKQSDYIICLTPLTTETSNMFTREVFQKMKQSAIFINAARGAVVDEQALYEALMAGEIAGAGLDVFQKEPIPADHPLLKLPNVVALPHIGSSSTETRTAMVQLCVQNIMSILDGKEPKTLVNKDWRPLVKG</sequence>
<dbReference type="GO" id="GO:0005829">
    <property type="term" value="C:cytosol"/>
    <property type="evidence" value="ECO:0007669"/>
    <property type="project" value="TreeGrafter"/>
</dbReference>
<evidence type="ECO:0000259" key="5">
    <source>
        <dbReference type="Pfam" id="PF02826"/>
    </source>
</evidence>
<comment type="caution">
    <text evidence="6">The sequence shown here is derived from an EMBL/GenBank/DDBJ whole genome shotgun (WGS) entry which is preliminary data.</text>
</comment>
<dbReference type="InterPro" id="IPR050223">
    <property type="entry name" value="D-isomer_2-hydroxyacid_DH"/>
</dbReference>
<dbReference type="RefSeq" id="WP_144566846.1">
    <property type="nucleotide sequence ID" value="NZ_VIVN01000010.1"/>
</dbReference>
<dbReference type="EMBL" id="VIVN01000010">
    <property type="protein sequence ID" value="TWD97638.1"/>
    <property type="molecule type" value="Genomic_DNA"/>
</dbReference>
<reference evidence="6 7" key="1">
    <citation type="submission" date="2019-06" db="EMBL/GenBank/DDBJ databases">
        <title>Sorghum-associated microbial communities from plants grown in Nebraska, USA.</title>
        <authorList>
            <person name="Schachtman D."/>
        </authorList>
    </citation>
    <scope>NUCLEOTIDE SEQUENCE [LARGE SCALE GENOMIC DNA]</scope>
    <source>
        <strain evidence="6 7">2482</strain>
    </source>
</reference>
<dbReference type="GO" id="GO:0051287">
    <property type="term" value="F:NAD binding"/>
    <property type="evidence" value="ECO:0007669"/>
    <property type="project" value="InterPro"/>
</dbReference>
<dbReference type="AlphaFoldDB" id="A0A561D3F2"/>